<sequence>MLIRRGQLRTEGRFLLPVFNVRMKLHVTIGLKVANGIWEDPGAYTSAQTHLNIESDAHRDANENLKNSLVSCKNLAHVTSNATTSTRLIPLEHPTKALSRVNRVSYGRPARRH</sequence>
<accession>A0A4C1Y0P5</accession>
<dbReference type="Proteomes" id="UP000299102">
    <property type="component" value="Unassembled WGS sequence"/>
</dbReference>
<gene>
    <name evidence="1" type="ORF">EVAR_57948_1</name>
</gene>
<evidence type="ECO:0000313" key="1">
    <source>
        <dbReference type="EMBL" id="GBP67975.1"/>
    </source>
</evidence>
<keyword evidence="2" id="KW-1185">Reference proteome</keyword>
<protein>
    <submittedName>
        <fullName evidence="1">Uncharacterized protein</fullName>
    </submittedName>
</protein>
<organism evidence="1 2">
    <name type="scientific">Eumeta variegata</name>
    <name type="common">Bagworm moth</name>
    <name type="synonym">Eumeta japonica</name>
    <dbReference type="NCBI Taxonomy" id="151549"/>
    <lineage>
        <taxon>Eukaryota</taxon>
        <taxon>Metazoa</taxon>
        <taxon>Ecdysozoa</taxon>
        <taxon>Arthropoda</taxon>
        <taxon>Hexapoda</taxon>
        <taxon>Insecta</taxon>
        <taxon>Pterygota</taxon>
        <taxon>Neoptera</taxon>
        <taxon>Endopterygota</taxon>
        <taxon>Lepidoptera</taxon>
        <taxon>Glossata</taxon>
        <taxon>Ditrysia</taxon>
        <taxon>Tineoidea</taxon>
        <taxon>Psychidae</taxon>
        <taxon>Oiketicinae</taxon>
        <taxon>Eumeta</taxon>
    </lineage>
</organism>
<comment type="caution">
    <text evidence="1">The sequence shown here is derived from an EMBL/GenBank/DDBJ whole genome shotgun (WGS) entry which is preliminary data.</text>
</comment>
<dbReference type="AlphaFoldDB" id="A0A4C1Y0P5"/>
<name>A0A4C1Y0P5_EUMVA</name>
<reference evidence="1 2" key="1">
    <citation type="journal article" date="2019" name="Commun. Biol.">
        <title>The bagworm genome reveals a unique fibroin gene that provides high tensile strength.</title>
        <authorList>
            <person name="Kono N."/>
            <person name="Nakamura H."/>
            <person name="Ohtoshi R."/>
            <person name="Tomita M."/>
            <person name="Numata K."/>
            <person name="Arakawa K."/>
        </authorList>
    </citation>
    <scope>NUCLEOTIDE SEQUENCE [LARGE SCALE GENOMIC DNA]</scope>
</reference>
<proteinExistence type="predicted"/>
<dbReference type="EMBL" id="BGZK01000998">
    <property type="protein sequence ID" value="GBP67975.1"/>
    <property type="molecule type" value="Genomic_DNA"/>
</dbReference>
<evidence type="ECO:0000313" key="2">
    <source>
        <dbReference type="Proteomes" id="UP000299102"/>
    </source>
</evidence>